<evidence type="ECO:0000313" key="2">
    <source>
        <dbReference type="Proteomes" id="UP000198263"/>
    </source>
</evidence>
<comment type="caution">
    <text evidence="1">The sequence shown here is derived from an EMBL/GenBank/DDBJ whole genome shotgun (WGS) entry which is preliminary data.</text>
</comment>
<proteinExistence type="predicted"/>
<protein>
    <submittedName>
        <fullName evidence="1">Uncharacterized protein</fullName>
    </submittedName>
</protein>
<name>A0A658QQV9_9BURK</name>
<sequence>MFFEISGRNLLDPAPLHVNPEPIRARGGTVWD</sequence>
<dbReference type="Proteomes" id="UP000198263">
    <property type="component" value="Unassembled WGS sequence"/>
</dbReference>
<gene>
    <name evidence="1" type="ORF">AWB72_00325</name>
</gene>
<reference evidence="1 2" key="1">
    <citation type="submission" date="2016-01" db="EMBL/GenBank/DDBJ databases">
        <authorList>
            <person name="Peeters C."/>
        </authorList>
    </citation>
    <scope>NUCLEOTIDE SEQUENCE [LARGE SCALE GENOMIC DNA]</scope>
    <source>
        <strain evidence="1">LMG 29315</strain>
    </source>
</reference>
<dbReference type="EMBL" id="FCNV02000001">
    <property type="protein sequence ID" value="SAL11415.1"/>
    <property type="molecule type" value="Genomic_DNA"/>
</dbReference>
<keyword evidence="2" id="KW-1185">Reference proteome</keyword>
<accession>A0A658QQV9</accession>
<evidence type="ECO:0000313" key="1">
    <source>
        <dbReference type="EMBL" id="SAL11415.1"/>
    </source>
</evidence>
<dbReference type="AlphaFoldDB" id="A0A658QQV9"/>
<organism evidence="1 2">
    <name type="scientific">Caballeronia concitans</name>
    <dbReference type="NCBI Taxonomy" id="1777133"/>
    <lineage>
        <taxon>Bacteria</taxon>
        <taxon>Pseudomonadati</taxon>
        <taxon>Pseudomonadota</taxon>
        <taxon>Betaproteobacteria</taxon>
        <taxon>Burkholderiales</taxon>
        <taxon>Burkholderiaceae</taxon>
        <taxon>Caballeronia</taxon>
    </lineage>
</organism>